<sequence>MSQPKCVFQGLGETCHLEISSEQSMFTSDLAEINRHLSPHSSAKAGGTDPLLGARRCHAGHPSGGFVRKEAKLAGFCPSSRSLSPGLGAGRAPDSESVPAASGSGQPRAPLRPELTPLAAGTSEPLRIRRKSARSGRK</sequence>
<accession>A0AAV7S7T4</accession>
<dbReference type="EMBL" id="JANPWB010000008">
    <property type="protein sequence ID" value="KAJ1159805.1"/>
    <property type="molecule type" value="Genomic_DNA"/>
</dbReference>
<reference evidence="2" key="1">
    <citation type="journal article" date="2022" name="bioRxiv">
        <title>Sequencing and chromosome-scale assembly of the giantPleurodeles waltlgenome.</title>
        <authorList>
            <person name="Brown T."/>
            <person name="Elewa A."/>
            <person name="Iarovenko S."/>
            <person name="Subramanian E."/>
            <person name="Araus A.J."/>
            <person name="Petzold A."/>
            <person name="Susuki M."/>
            <person name="Suzuki K.-i.T."/>
            <person name="Hayashi T."/>
            <person name="Toyoda A."/>
            <person name="Oliveira C."/>
            <person name="Osipova E."/>
            <person name="Leigh N.D."/>
            <person name="Simon A."/>
            <person name="Yun M.H."/>
        </authorList>
    </citation>
    <scope>NUCLEOTIDE SEQUENCE</scope>
    <source>
        <strain evidence="2">20211129_DDA</strain>
        <tissue evidence="2">Liver</tissue>
    </source>
</reference>
<evidence type="ECO:0000313" key="2">
    <source>
        <dbReference type="EMBL" id="KAJ1159805.1"/>
    </source>
</evidence>
<name>A0AAV7S7T4_PLEWA</name>
<protein>
    <submittedName>
        <fullName evidence="2">Uncharacterized protein</fullName>
    </submittedName>
</protein>
<proteinExistence type="predicted"/>
<comment type="caution">
    <text evidence="2">The sequence shown here is derived from an EMBL/GenBank/DDBJ whole genome shotgun (WGS) entry which is preliminary data.</text>
</comment>
<keyword evidence="3" id="KW-1185">Reference proteome</keyword>
<dbReference type="AlphaFoldDB" id="A0AAV7S7T4"/>
<feature type="region of interest" description="Disordered" evidence="1">
    <location>
        <begin position="82"/>
        <end position="138"/>
    </location>
</feature>
<evidence type="ECO:0000313" key="3">
    <source>
        <dbReference type="Proteomes" id="UP001066276"/>
    </source>
</evidence>
<organism evidence="2 3">
    <name type="scientific">Pleurodeles waltl</name>
    <name type="common">Iberian ribbed newt</name>
    <dbReference type="NCBI Taxonomy" id="8319"/>
    <lineage>
        <taxon>Eukaryota</taxon>
        <taxon>Metazoa</taxon>
        <taxon>Chordata</taxon>
        <taxon>Craniata</taxon>
        <taxon>Vertebrata</taxon>
        <taxon>Euteleostomi</taxon>
        <taxon>Amphibia</taxon>
        <taxon>Batrachia</taxon>
        <taxon>Caudata</taxon>
        <taxon>Salamandroidea</taxon>
        <taxon>Salamandridae</taxon>
        <taxon>Pleurodelinae</taxon>
        <taxon>Pleurodeles</taxon>
    </lineage>
</organism>
<evidence type="ECO:0000256" key="1">
    <source>
        <dbReference type="SAM" id="MobiDB-lite"/>
    </source>
</evidence>
<feature type="compositionally biased region" description="Basic residues" evidence="1">
    <location>
        <begin position="128"/>
        <end position="138"/>
    </location>
</feature>
<gene>
    <name evidence="2" type="ORF">NDU88_000310</name>
</gene>
<dbReference type="Proteomes" id="UP001066276">
    <property type="component" value="Chromosome 4_2"/>
</dbReference>